<evidence type="ECO:0008006" key="4">
    <source>
        <dbReference type="Google" id="ProtNLM"/>
    </source>
</evidence>
<dbReference type="Proteomes" id="UP000735302">
    <property type="component" value="Unassembled WGS sequence"/>
</dbReference>
<proteinExistence type="predicted"/>
<name>A0AAV3ZER3_9GAST</name>
<evidence type="ECO:0000256" key="1">
    <source>
        <dbReference type="SAM" id="MobiDB-lite"/>
    </source>
</evidence>
<dbReference type="EMBL" id="BLXT01002310">
    <property type="protein sequence ID" value="GFN93069.1"/>
    <property type="molecule type" value="Genomic_DNA"/>
</dbReference>
<dbReference type="AlphaFoldDB" id="A0AAV3ZER3"/>
<reference evidence="2 3" key="1">
    <citation type="journal article" date="2021" name="Elife">
        <title>Chloroplast acquisition without the gene transfer in kleptoplastic sea slugs, Plakobranchus ocellatus.</title>
        <authorList>
            <person name="Maeda T."/>
            <person name="Takahashi S."/>
            <person name="Yoshida T."/>
            <person name="Shimamura S."/>
            <person name="Takaki Y."/>
            <person name="Nagai Y."/>
            <person name="Toyoda A."/>
            <person name="Suzuki Y."/>
            <person name="Arimoto A."/>
            <person name="Ishii H."/>
            <person name="Satoh N."/>
            <person name="Nishiyama T."/>
            <person name="Hasebe M."/>
            <person name="Maruyama T."/>
            <person name="Minagawa J."/>
            <person name="Obokata J."/>
            <person name="Shigenobu S."/>
        </authorList>
    </citation>
    <scope>NUCLEOTIDE SEQUENCE [LARGE SCALE GENOMIC DNA]</scope>
</reference>
<evidence type="ECO:0000313" key="2">
    <source>
        <dbReference type="EMBL" id="GFN93069.1"/>
    </source>
</evidence>
<accession>A0AAV3ZER3</accession>
<feature type="compositionally biased region" description="Basic and acidic residues" evidence="1">
    <location>
        <begin position="1"/>
        <end position="12"/>
    </location>
</feature>
<gene>
    <name evidence="2" type="ORF">PoB_001957500</name>
</gene>
<comment type="caution">
    <text evidence="2">The sequence shown here is derived from an EMBL/GenBank/DDBJ whole genome shotgun (WGS) entry which is preliminary data.</text>
</comment>
<evidence type="ECO:0000313" key="3">
    <source>
        <dbReference type="Proteomes" id="UP000735302"/>
    </source>
</evidence>
<organism evidence="2 3">
    <name type="scientific">Plakobranchus ocellatus</name>
    <dbReference type="NCBI Taxonomy" id="259542"/>
    <lineage>
        <taxon>Eukaryota</taxon>
        <taxon>Metazoa</taxon>
        <taxon>Spiralia</taxon>
        <taxon>Lophotrochozoa</taxon>
        <taxon>Mollusca</taxon>
        <taxon>Gastropoda</taxon>
        <taxon>Heterobranchia</taxon>
        <taxon>Euthyneura</taxon>
        <taxon>Panpulmonata</taxon>
        <taxon>Sacoglossa</taxon>
        <taxon>Placobranchoidea</taxon>
        <taxon>Plakobranchidae</taxon>
        <taxon>Plakobranchus</taxon>
    </lineage>
</organism>
<feature type="region of interest" description="Disordered" evidence="1">
    <location>
        <begin position="1"/>
        <end position="62"/>
    </location>
</feature>
<protein>
    <recommendedName>
        <fullName evidence="4">Period</fullName>
    </recommendedName>
</protein>
<sequence>MHKPSKVSDCDRNSSSSNNTTAATTTTTNNNNDDIYNGGDATATSLGVNGDDFAPTAPHHEDSIQALRQDFKKFHV</sequence>
<feature type="compositionally biased region" description="Low complexity" evidence="1">
    <location>
        <begin position="13"/>
        <end position="32"/>
    </location>
</feature>
<keyword evidence="3" id="KW-1185">Reference proteome</keyword>